<evidence type="ECO:0000313" key="2">
    <source>
        <dbReference type="Proteomes" id="UP001055811"/>
    </source>
</evidence>
<evidence type="ECO:0000313" key="1">
    <source>
        <dbReference type="EMBL" id="KAI3788353.1"/>
    </source>
</evidence>
<name>A0ACB9GYT8_CICIN</name>
<gene>
    <name evidence="1" type="ORF">L2E82_01115</name>
</gene>
<protein>
    <submittedName>
        <fullName evidence="1">Uncharacterized protein</fullName>
    </submittedName>
</protein>
<reference evidence="2" key="1">
    <citation type="journal article" date="2022" name="Mol. Ecol. Resour.">
        <title>The genomes of chicory, endive, great burdock and yacon provide insights into Asteraceae palaeo-polyploidization history and plant inulin production.</title>
        <authorList>
            <person name="Fan W."/>
            <person name="Wang S."/>
            <person name="Wang H."/>
            <person name="Wang A."/>
            <person name="Jiang F."/>
            <person name="Liu H."/>
            <person name="Zhao H."/>
            <person name="Xu D."/>
            <person name="Zhang Y."/>
        </authorList>
    </citation>
    <scope>NUCLEOTIDE SEQUENCE [LARGE SCALE GENOMIC DNA]</scope>
    <source>
        <strain evidence="2">cv. Punajuju</strain>
    </source>
</reference>
<sequence>MYFCGRMEHHKYLLVFAYVVLLHIPFYTFASTFQIRCFHKSNLTSDLRRSVEDCILIFFGQDYVIHPDLILNSLAHE</sequence>
<comment type="caution">
    <text evidence="1">The sequence shown here is derived from an EMBL/GenBank/DDBJ whole genome shotgun (WGS) entry which is preliminary data.</text>
</comment>
<organism evidence="1 2">
    <name type="scientific">Cichorium intybus</name>
    <name type="common">Chicory</name>
    <dbReference type="NCBI Taxonomy" id="13427"/>
    <lineage>
        <taxon>Eukaryota</taxon>
        <taxon>Viridiplantae</taxon>
        <taxon>Streptophyta</taxon>
        <taxon>Embryophyta</taxon>
        <taxon>Tracheophyta</taxon>
        <taxon>Spermatophyta</taxon>
        <taxon>Magnoliopsida</taxon>
        <taxon>eudicotyledons</taxon>
        <taxon>Gunneridae</taxon>
        <taxon>Pentapetalae</taxon>
        <taxon>asterids</taxon>
        <taxon>campanulids</taxon>
        <taxon>Asterales</taxon>
        <taxon>Asteraceae</taxon>
        <taxon>Cichorioideae</taxon>
        <taxon>Cichorieae</taxon>
        <taxon>Cichoriinae</taxon>
        <taxon>Cichorium</taxon>
    </lineage>
</organism>
<proteinExistence type="predicted"/>
<reference evidence="1 2" key="2">
    <citation type="journal article" date="2022" name="Mol. Ecol. Resour.">
        <title>The genomes of chicory, endive, great burdock and yacon provide insights into Asteraceae paleo-polyploidization history and plant inulin production.</title>
        <authorList>
            <person name="Fan W."/>
            <person name="Wang S."/>
            <person name="Wang H."/>
            <person name="Wang A."/>
            <person name="Jiang F."/>
            <person name="Liu H."/>
            <person name="Zhao H."/>
            <person name="Xu D."/>
            <person name="Zhang Y."/>
        </authorList>
    </citation>
    <scope>NUCLEOTIDE SEQUENCE [LARGE SCALE GENOMIC DNA]</scope>
    <source>
        <strain evidence="2">cv. Punajuju</strain>
        <tissue evidence="1">Leaves</tissue>
    </source>
</reference>
<dbReference type="Proteomes" id="UP001055811">
    <property type="component" value="Linkage Group LG01"/>
</dbReference>
<dbReference type="EMBL" id="CM042009">
    <property type="protein sequence ID" value="KAI3788353.1"/>
    <property type="molecule type" value="Genomic_DNA"/>
</dbReference>
<keyword evidence="2" id="KW-1185">Reference proteome</keyword>
<accession>A0ACB9GYT8</accession>